<dbReference type="AlphaFoldDB" id="A0A8B8FNI0"/>
<dbReference type="GeneID" id="112684693"/>
<organism evidence="1 2">
    <name type="scientific">Sipha flava</name>
    <name type="common">yellow sugarcane aphid</name>
    <dbReference type="NCBI Taxonomy" id="143950"/>
    <lineage>
        <taxon>Eukaryota</taxon>
        <taxon>Metazoa</taxon>
        <taxon>Ecdysozoa</taxon>
        <taxon>Arthropoda</taxon>
        <taxon>Hexapoda</taxon>
        <taxon>Insecta</taxon>
        <taxon>Pterygota</taxon>
        <taxon>Neoptera</taxon>
        <taxon>Paraneoptera</taxon>
        <taxon>Hemiptera</taxon>
        <taxon>Sternorrhyncha</taxon>
        <taxon>Aphidomorpha</taxon>
        <taxon>Aphidoidea</taxon>
        <taxon>Aphididae</taxon>
        <taxon>Sipha</taxon>
    </lineage>
</organism>
<reference evidence="2" key="1">
    <citation type="submission" date="2025-08" db="UniProtKB">
        <authorList>
            <consortium name="RefSeq"/>
        </authorList>
    </citation>
    <scope>IDENTIFICATION</scope>
    <source>
        <tissue evidence="2">Whole body</tissue>
    </source>
</reference>
<keyword evidence="1" id="KW-1185">Reference proteome</keyword>
<sequence>MESIPGGSRCNDIVLSRRDLYTILKEGSTKSKHPHGNYEHLTKYILEITKYPNELPKDIKKVLSYFISQFNTKWSASSRNVDYFLKKNFGWLETKISFPMYKASSFSSNDMKVKGGRPKVDFSKSSERTKRRKTQLLRSEVGSLELSYAAQMNLRASGQLDAANVIKDVTLTTPKRAEKYRKAYKETSKSVMPQK</sequence>
<evidence type="ECO:0000313" key="1">
    <source>
        <dbReference type="Proteomes" id="UP000694846"/>
    </source>
</evidence>
<dbReference type="Proteomes" id="UP000694846">
    <property type="component" value="Unplaced"/>
</dbReference>
<accession>A0A8B8FNI0</accession>
<gene>
    <name evidence="2" type="primary">LOC112684693</name>
</gene>
<evidence type="ECO:0000313" key="2">
    <source>
        <dbReference type="RefSeq" id="XP_025412118.1"/>
    </source>
</evidence>
<dbReference type="OrthoDB" id="6612090at2759"/>
<proteinExistence type="predicted"/>
<dbReference type="RefSeq" id="XP_025412118.1">
    <property type="nucleotide sequence ID" value="XM_025556333.1"/>
</dbReference>
<protein>
    <submittedName>
        <fullName evidence="2">Uncharacterized protein LOC112684693</fullName>
    </submittedName>
</protein>
<name>A0A8B8FNI0_9HEMI</name>